<accession>A0A5P2UP29</accession>
<organism evidence="2 3">
    <name type="scientific">Streptomyces subrutilus</name>
    <dbReference type="NCBI Taxonomy" id="36818"/>
    <lineage>
        <taxon>Bacteria</taxon>
        <taxon>Bacillati</taxon>
        <taxon>Actinomycetota</taxon>
        <taxon>Actinomycetes</taxon>
        <taxon>Kitasatosporales</taxon>
        <taxon>Streptomycetaceae</taxon>
        <taxon>Streptomyces</taxon>
    </lineage>
</organism>
<evidence type="ECO:0000313" key="2">
    <source>
        <dbReference type="EMBL" id="QEU79304.1"/>
    </source>
</evidence>
<reference evidence="2 3" key="2">
    <citation type="submission" date="2017-09" db="EMBL/GenBank/DDBJ databases">
        <authorList>
            <person name="Lee N."/>
            <person name="Cho B.-K."/>
        </authorList>
    </citation>
    <scope>NUCLEOTIDE SEQUENCE [LARGE SCALE GENOMIC DNA]</scope>
    <source>
        <strain evidence="2 3">ATCC 27467</strain>
    </source>
</reference>
<dbReference type="Proteomes" id="UP000634660">
    <property type="component" value="Unassembled WGS sequence"/>
</dbReference>
<proteinExistence type="predicted"/>
<sequence>MNLRSAWLAVTGQTRSDTRVAPLGALTPVSPVASRSGIMPGSADGKLRISGFTMAGTTAMGATVYPGRAVVQGTDSQGAYPVALTQSVALTFADGHGTYGRIDLVVIRVYDNEYDASGRTEAAVEVVRGTPSATPAVPAAPPLSLPLYTVAVPAGTSAGTGGINWTTALVGLRTATVAVGGILPVTTDTALGAYPGQYRDIAGGLERWDGTAWLPYPAKPVWQDWTPVWTTATGAALPSFGDASITARYIQQGPTVHLDFSITFGASTNFGPGASVSDNWRFTLPVKAASLTRCIGFAELNATTVNRAVARMRLTSTSFFELELSSGMPGAVPVSASGLTDALTPWTWAAGHTISGSGTYEAAK</sequence>
<dbReference type="RefSeq" id="WP_150518336.1">
    <property type="nucleotide sequence ID" value="NZ_BMVX01000003.1"/>
</dbReference>
<dbReference type="EMBL" id="CP023701">
    <property type="protein sequence ID" value="QEU79304.1"/>
    <property type="molecule type" value="Genomic_DNA"/>
</dbReference>
<keyword evidence="3" id="KW-1185">Reference proteome</keyword>
<dbReference type="Proteomes" id="UP000326831">
    <property type="component" value="Chromosome"/>
</dbReference>
<reference evidence="1" key="3">
    <citation type="submission" date="2020-09" db="EMBL/GenBank/DDBJ databases">
        <authorList>
            <person name="Sun Q."/>
            <person name="Ohkuma M."/>
        </authorList>
    </citation>
    <scope>NUCLEOTIDE SEQUENCE</scope>
    <source>
        <strain evidence="1">JCM 4834</strain>
    </source>
</reference>
<gene>
    <name evidence="2" type="ORF">CP968_14125</name>
    <name evidence="1" type="ORF">GCM10010371_11290</name>
</gene>
<dbReference type="OrthoDB" id="5193571at2"/>
<dbReference type="KEGG" id="ssub:CP968_14125"/>
<evidence type="ECO:0000313" key="3">
    <source>
        <dbReference type="Proteomes" id="UP000326831"/>
    </source>
</evidence>
<reference evidence="1" key="1">
    <citation type="journal article" date="2014" name="Int. J. Syst. Evol. Microbiol.">
        <title>Complete genome sequence of Corynebacterium casei LMG S-19264T (=DSM 44701T), isolated from a smear-ripened cheese.</title>
        <authorList>
            <consortium name="US DOE Joint Genome Institute (JGI-PGF)"/>
            <person name="Walter F."/>
            <person name="Albersmeier A."/>
            <person name="Kalinowski J."/>
            <person name="Ruckert C."/>
        </authorList>
    </citation>
    <scope>NUCLEOTIDE SEQUENCE</scope>
    <source>
        <strain evidence="1">JCM 4834</strain>
    </source>
</reference>
<evidence type="ECO:0000313" key="1">
    <source>
        <dbReference type="EMBL" id="GGZ53490.1"/>
    </source>
</evidence>
<protein>
    <submittedName>
        <fullName evidence="2">Uncharacterized protein</fullName>
    </submittedName>
</protein>
<name>A0A5P2UP29_9ACTN</name>
<dbReference type="EMBL" id="BMVX01000003">
    <property type="protein sequence ID" value="GGZ53490.1"/>
    <property type="molecule type" value="Genomic_DNA"/>
</dbReference>
<dbReference type="AlphaFoldDB" id="A0A5P2UP29"/>